<dbReference type="CDD" id="cd03250">
    <property type="entry name" value="ABCC_MRP_domain1"/>
    <property type="match status" value="1"/>
</dbReference>
<evidence type="ECO:0000256" key="5">
    <source>
        <dbReference type="SAM" id="MobiDB-lite"/>
    </source>
</evidence>
<sequence length="374" mass="42000">MLLVLSISDAIFCDIPIAIHFCTDILTGLTRMQHFLERDDFMEVTINGNKFSGCEHSVELIEKSTEEMDLSRSYTPYVWLETASCTIFPLDVSDLQENGVPLLKDISFKISSKGLVIITGSIGSGKSSLLASILNKELHITKGTVKHLGNIAYVSDIPWVFPGTIRENILFGSAYDEKWYLETVRACQLEEEFKRFPEQDLSRIGEHGATLSGGQRTRLAMARAVYSRADIYLMDDPLSSLDAKVSENIFKKVFKGMLSERIILLVGHKYLNEADYIIKLNEGTVVAQGPVEEMLNQMPEIETPENKENRIKETDKERPDVEDNDDLTQVEQLREAKEDRQVGNVSFKVHATYFMHGAPASILFLVLIAIGAAQ</sequence>
<evidence type="ECO:0000256" key="6">
    <source>
        <dbReference type="SAM" id="Phobius"/>
    </source>
</evidence>
<accession>A0A7D9DPB1</accession>
<keyword evidence="6" id="KW-0472">Membrane</keyword>
<keyword evidence="8" id="KW-1185">Reference proteome</keyword>
<reference evidence="7" key="1">
    <citation type="submission" date="2020-04" db="EMBL/GenBank/DDBJ databases">
        <authorList>
            <person name="Alioto T."/>
            <person name="Alioto T."/>
            <person name="Gomez Garrido J."/>
        </authorList>
    </citation>
    <scope>NUCLEOTIDE SEQUENCE</scope>
    <source>
        <strain evidence="7">A484AB</strain>
    </source>
</reference>
<evidence type="ECO:0000313" key="7">
    <source>
        <dbReference type="EMBL" id="CAB3988028.1"/>
    </source>
</evidence>
<dbReference type="SMART" id="SM00382">
    <property type="entry name" value="AAA"/>
    <property type="match status" value="1"/>
</dbReference>
<dbReference type="Pfam" id="PF00005">
    <property type="entry name" value="ABC_tran"/>
    <property type="match status" value="1"/>
</dbReference>
<proteinExistence type="inferred from homology"/>
<gene>
    <name evidence="7" type="ORF">PACLA_8A053968</name>
</gene>
<dbReference type="Proteomes" id="UP001152795">
    <property type="component" value="Unassembled WGS sequence"/>
</dbReference>
<keyword evidence="6" id="KW-0812">Transmembrane</keyword>
<keyword evidence="4" id="KW-0067">ATP-binding</keyword>
<comment type="similarity">
    <text evidence="2">Belongs to the ABC transporter superfamily. ABCC family. Conjugate transporter (TC 3.A.1.208) subfamily.</text>
</comment>
<dbReference type="InterPro" id="IPR050173">
    <property type="entry name" value="ABC_transporter_C-like"/>
</dbReference>
<dbReference type="AlphaFoldDB" id="A0A7D9DPB1"/>
<dbReference type="PROSITE" id="PS00211">
    <property type="entry name" value="ABC_TRANSPORTER_1"/>
    <property type="match status" value="1"/>
</dbReference>
<feature type="non-terminal residue" evidence="7">
    <location>
        <position position="1"/>
    </location>
</feature>
<dbReference type="PANTHER" id="PTHR24223:SF456">
    <property type="entry name" value="MULTIDRUG RESISTANCE-ASSOCIATED PROTEIN LETHAL(2)03659"/>
    <property type="match status" value="1"/>
</dbReference>
<dbReference type="SUPFAM" id="SSF52540">
    <property type="entry name" value="P-loop containing nucleoside triphosphate hydrolases"/>
    <property type="match status" value="1"/>
</dbReference>
<comment type="subcellular location">
    <subcellularLocation>
        <location evidence="1">Membrane</location>
        <topology evidence="1">Multi-pass membrane protein</topology>
    </subcellularLocation>
</comment>
<dbReference type="GO" id="GO:0005524">
    <property type="term" value="F:ATP binding"/>
    <property type="evidence" value="ECO:0007669"/>
    <property type="project" value="UniProtKB-KW"/>
</dbReference>
<dbReference type="InterPro" id="IPR003439">
    <property type="entry name" value="ABC_transporter-like_ATP-bd"/>
</dbReference>
<dbReference type="GO" id="GO:0016020">
    <property type="term" value="C:membrane"/>
    <property type="evidence" value="ECO:0007669"/>
    <property type="project" value="UniProtKB-SubCell"/>
</dbReference>
<feature type="region of interest" description="Disordered" evidence="5">
    <location>
        <begin position="301"/>
        <end position="326"/>
    </location>
</feature>
<dbReference type="OrthoDB" id="5988857at2759"/>
<comment type="caution">
    <text evidence="7">The sequence shown here is derived from an EMBL/GenBank/DDBJ whole genome shotgun (WGS) entry which is preliminary data.</text>
</comment>
<keyword evidence="3" id="KW-0547">Nucleotide-binding</keyword>
<evidence type="ECO:0000256" key="1">
    <source>
        <dbReference type="ARBA" id="ARBA00004141"/>
    </source>
</evidence>
<organism evidence="7 8">
    <name type="scientific">Paramuricea clavata</name>
    <name type="common">Red gorgonian</name>
    <name type="synonym">Violescent sea-whip</name>
    <dbReference type="NCBI Taxonomy" id="317549"/>
    <lineage>
        <taxon>Eukaryota</taxon>
        <taxon>Metazoa</taxon>
        <taxon>Cnidaria</taxon>
        <taxon>Anthozoa</taxon>
        <taxon>Octocorallia</taxon>
        <taxon>Malacalcyonacea</taxon>
        <taxon>Plexauridae</taxon>
        <taxon>Paramuricea</taxon>
    </lineage>
</organism>
<dbReference type="Gene3D" id="3.40.50.300">
    <property type="entry name" value="P-loop containing nucleotide triphosphate hydrolases"/>
    <property type="match status" value="1"/>
</dbReference>
<evidence type="ECO:0000256" key="2">
    <source>
        <dbReference type="ARBA" id="ARBA00009726"/>
    </source>
</evidence>
<evidence type="ECO:0000313" key="8">
    <source>
        <dbReference type="Proteomes" id="UP001152795"/>
    </source>
</evidence>
<dbReference type="GO" id="GO:0016887">
    <property type="term" value="F:ATP hydrolysis activity"/>
    <property type="evidence" value="ECO:0007669"/>
    <property type="project" value="InterPro"/>
</dbReference>
<name>A0A7D9DPB1_PARCT</name>
<evidence type="ECO:0000256" key="4">
    <source>
        <dbReference type="ARBA" id="ARBA00022840"/>
    </source>
</evidence>
<dbReference type="InterPro" id="IPR017871">
    <property type="entry name" value="ABC_transporter-like_CS"/>
</dbReference>
<dbReference type="EMBL" id="CACRXK020001269">
    <property type="protein sequence ID" value="CAB3988028.1"/>
    <property type="molecule type" value="Genomic_DNA"/>
</dbReference>
<protein>
    <submittedName>
        <fullName evidence="7">Multidrug resistance-associated 4-like</fullName>
    </submittedName>
</protein>
<evidence type="ECO:0000256" key="3">
    <source>
        <dbReference type="ARBA" id="ARBA00022741"/>
    </source>
</evidence>
<feature type="transmembrane region" description="Helical" evidence="6">
    <location>
        <begin position="353"/>
        <end position="373"/>
    </location>
</feature>
<dbReference type="InterPro" id="IPR003593">
    <property type="entry name" value="AAA+_ATPase"/>
</dbReference>
<dbReference type="PANTHER" id="PTHR24223">
    <property type="entry name" value="ATP-BINDING CASSETTE SUB-FAMILY C"/>
    <property type="match status" value="1"/>
</dbReference>
<dbReference type="PROSITE" id="PS50893">
    <property type="entry name" value="ABC_TRANSPORTER_2"/>
    <property type="match status" value="1"/>
</dbReference>
<keyword evidence="6" id="KW-1133">Transmembrane helix</keyword>
<dbReference type="InterPro" id="IPR027417">
    <property type="entry name" value="P-loop_NTPase"/>
</dbReference>
<dbReference type="GO" id="GO:0042626">
    <property type="term" value="F:ATPase-coupled transmembrane transporter activity"/>
    <property type="evidence" value="ECO:0007669"/>
    <property type="project" value="TreeGrafter"/>
</dbReference>
<feature type="compositionally biased region" description="Basic and acidic residues" evidence="5">
    <location>
        <begin position="304"/>
        <end position="321"/>
    </location>
</feature>